<dbReference type="SUPFAM" id="SSF49785">
    <property type="entry name" value="Galactose-binding domain-like"/>
    <property type="match status" value="1"/>
</dbReference>
<dbReference type="GO" id="GO:0005975">
    <property type="term" value="P:carbohydrate metabolic process"/>
    <property type="evidence" value="ECO:0007669"/>
    <property type="project" value="InterPro"/>
</dbReference>
<dbReference type="Gene3D" id="2.115.10.20">
    <property type="entry name" value="Glycosyl hydrolase domain, family 43"/>
    <property type="match status" value="1"/>
</dbReference>
<keyword evidence="2 6" id="KW-0378">Hydrolase</keyword>
<organism evidence="9 10">
    <name type="scientific">Stackebrandtia nassauensis (strain DSM 44728 / CIP 108903 / NRRL B-16338 / NBRC 102104 / LLR-40K-21)</name>
    <dbReference type="NCBI Taxonomy" id="446470"/>
    <lineage>
        <taxon>Bacteria</taxon>
        <taxon>Bacillati</taxon>
        <taxon>Actinomycetota</taxon>
        <taxon>Actinomycetes</taxon>
        <taxon>Glycomycetales</taxon>
        <taxon>Glycomycetaceae</taxon>
        <taxon>Stackebrandtia</taxon>
    </lineage>
</organism>
<evidence type="ECO:0000313" key="9">
    <source>
        <dbReference type="EMBL" id="ADD43586.1"/>
    </source>
</evidence>
<dbReference type="PANTHER" id="PTHR42812">
    <property type="entry name" value="BETA-XYLOSIDASE"/>
    <property type="match status" value="1"/>
</dbReference>
<reference evidence="9 10" key="1">
    <citation type="journal article" date="2009" name="Stand. Genomic Sci.">
        <title>Complete genome sequence of Stackebrandtia nassauensis type strain (LLR-40K-21).</title>
        <authorList>
            <person name="Munk C."/>
            <person name="Lapidus A."/>
            <person name="Copeland A."/>
            <person name="Jando M."/>
            <person name="Mayilraj S."/>
            <person name="Glavina Del Rio T."/>
            <person name="Nolan M."/>
            <person name="Chen F."/>
            <person name="Lucas S."/>
            <person name="Tice H."/>
            <person name="Cheng J.F."/>
            <person name="Han C."/>
            <person name="Detter J.C."/>
            <person name="Bruce D."/>
            <person name="Goodwin L."/>
            <person name="Chain P."/>
            <person name="Pitluck S."/>
            <person name="Goker M."/>
            <person name="Ovchinikova G."/>
            <person name="Pati A."/>
            <person name="Ivanova N."/>
            <person name="Mavromatis K."/>
            <person name="Chen A."/>
            <person name="Palaniappan K."/>
            <person name="Land M."/>
            <person name="Hauser L."/>
            <person name="Chang Y.J."/>
            <person name="Jeffries C.D."/>
            <person name="Bristow J."/>
            <person name="Eisen J.A."/>
            <person name="Markowitz V."/>
            <person name="Hugenholtz P."/>
            <person name="Kyrpides N.C."/>
            <person name="Klenk H.P."/>
        </authorList>
    </citation>
    <scope>NUCLEOTIDE SEQUENCE [LARGE SCALE GENOMIC DNA]</scope>
    <source>
        <strain evidence="10">DSM 44728 / CIP 108903 / NRRL B-16338 / NBRC 102104 / LLR-40K-21</strain>
    </source>
</reference>
<evidence type="ECO:0000256" key="1">
    <source>
        <dbReference type="ARBA" id="ARBA00009865"/>
    </source>
</evidence>
<keyword evidence="7" id="KW-0732">Signal</keyword>
<dbReference type="GO" id="GO:0004553">
    <property type="term" value="F:hydrolase activity, hydrolyzing O-glycosyl compounds"/>
    <property type="evidence" value="ECO:0007669"/>
    <property type="project" value="InterPro"/>
</dbReference>
<dbReference type="CDD" id="cd04081">
    <property type="entry name" value="CBM35_galactosidase-like"/>
    <property type="match status" value="1"/>
</dbReference>
<dbReference type="InterPro" id="IPR051795">
    <property type="entry name" value="Glycosyl_Hydrlase_43"/>
</dbReference>
<dbReference type="Pfam" id="PF04616">
    <property type="entry name" value="Glyco_hydro_43"/>
    <property type="match status" value="1"/>
</dbReference>
<dbReference type="CAZy" id="GH43">
    <property type="family name" value="Glycoside Hydrolase Family 43"/>
</dbReference>
<evidence type="ECO:0000256" key="2">
    <source>
        <dbReference type="ARBA" id="ARBA00022801"/>
    </source>
</evidence>
<dbReference type="OrthoDB" id="9801455at2"/>
<keyword evidence="3 6" id="KW-0326">Glycosidase</keyword>
<proteinExistence type="inferred from homology"/>
<dbReference type="SUPFAM" id="SSF75005">
    <property type="entry name" value="Arabinanase/levansucrase/invertase"/>
    <property type="match status" value="1"/>
</dbReference>
<dbReference type="InterPro" id="IPR006710">
    <property type="entry name" value="Glyco_hydro_43"/>
</dbReference>
<dbReference type="CAZy" id="CBM35">
    <property type="family name" value="Carbohydrate-Binding Module Family 35"/>
</dbReference>
<evidence type="ECO:0000256" key="5">
    <source>
        <dbReference type="PIRSR" id="PIRSR606710-2"/>
    </source>
</evidence>
<feature type="active site" description="Proton donor" evidence="4">
    <location>
        <position position="231"/>
    </location>
</feature>
<feature type="site" description="Important for catalytic activity, responsible for pKa modulation of the active site Glu and correct orientation of both the proton donor and substrate" evidence="5">
    <location>
        <position position="172"/>
    </location>
</feature>
<feature type="signal peptide" evidence="7">
    <location>
        <begin position="1"/>
        <end position="28"/>
    </location>
</feature>
<evidence type="ECO:0000256" key="4">
    <source>
        <dbReference type="PIRSR" id="PIRSR606710-1"/>
    </source>
</evidence>
<evidence type="ECO:0000313" key="10">
    <source>
        <dbReference type="Proteomes" id="UP000000844"/>
    </source>
</evidence>
<dbReference type="InterPro" id="IPR005084">
    <property type="entry name" value="CBM6"/>
</dbReference>
<dbReference type="AlphaFoldDB" id="D3PZP9"/>
<protein>
    <submittedName>
        <fullName evidence="9">Glycoside hydrolase family 43</fullName>
    </submittedName>
</protein>
<evidence type="ECO:0000256" key="7">
    <source>
        <dbReference type="SAM" id="SignalP"/>
    </source>
</evidence>
<sequence>MLTNALSFVRSRKLLTLGIAAAIAVSSAAWITLSPDAKAEGADAKAVAPQIVIGGNFPDPDVSKFGDKYYAYATNGGQNLPVATSDKPGGEWAMTGADGLPKLGAWAQPGRTWAPDVSQRPDGSYLLYYTAHSISPDRQCIGAATSAKPEGPFEPVGDKPIVCPADEGGAIDASSFTDGDKHYLIYKTDANAIGKPPVVYLQETSADGVNFIGDRIEILRNDQDAERGILEAPVMVKQGGNYVLFYAGGEYWNDSYFTSYATSTSLTGPFKKAFRPLITGSSVDGAVNGPGGADVVRGSDGVDHIFFHGHVGDGRSVYLADLGWAGDLPVVRGSRVRYEGENGKVNNCKVRDNAAGASQGKVVAYIDHADSYVDIDVYTPSAGNHTVSVGFANGSQEPSSHKVSVNGTEVGAVTYPITGWDNWQQANVDVDLKAGWNTLRFGKGTAFAELDYIEVR</sequence>
<name>D3PZP9_STANL</name>
<feature type="domain" description="CBM6" evidence="8">
    <location>
        <begin position="336"/>
        <end position="456"/>
    </location>
</feature>
<evidence type="ECO:0000256" key="6">
    <source>
        <dbReference type="RuleBase" id="RU361187"/>
    </source>
</evidence>
<dbReference type="PANTHER" id="PTHR42812:SF5">
    <property type="entry name" value="ENDO-ARABINASE"/>
    <property type="match status" value="1"/>
</dbReference>
<keyword evidence="10" id="KW-1185">Reference proteome</keyword>
<dbReference type="Proteomes" id="UP000000844">
    <property type="component" value="Chromosome"/>
</dbReference>
<evidence type="ECO:0000256" key="3">
    <source>
        <dbReference type="ARBA" id="ARBA00023295"/>
    </source>
</evidence>
<feature type="chain" id="PRO_5039668338" evidence="7">
    <location>
        <begin position="29"/>
        <end position="456"/>
    </location>
</feature>
<dbReference type="PROSITE" id="PS51175">
    <property type="entry name" value="CBM6"/>
    <property type="match status" value="1"/>
</dbReference>
<gene>
    <name evidence="9" type="ordered locus">Snas_3932</name>
</gene>
<dbReference type="Gene3D" id="2.60.120.260">
    <property type="entry name" value="Galactose-binding domain-like"/>
    <property type="match status" value="1"/>
</dbReference>
<comment type="similarity">
    <text evidence="1 6">Belongs to the glycosyl hydrolase 43 family.</text>
</comment>
<dbReference type="eggNOG" id="COG3507">
    <property type="taxonomic scope" value="Bacteria"/>
</dbReference>
<dbReference type="STRING" id="446470.Snas_3932"/>
<dbReference type="InterPro" id="IPR023296">
    <property type="entry name" value="Glyco_hydro_beta-prop_sf"/>
</dbReference>
<dbReference type="HOGENOM" id="CLU_009397_8_2_11"/>
<feature type="active site" description="Proton acceptor" evidence="4">
    <location>
        <position position="59"/>
    </location>
</feature>
<dbReference type="GO" id="GO:0030246">
    <property type="term" value="F:carbohydrate binding"/>
    <property type="evidence" value="ECO:0007669"/>
    <property type="project" value="InterPro"/>
</dbReference>
<accession>D3PZP9</accession>
<dbReference type="CDD" id="cd08999">
    <property type="entry name" value="GH43_ABN-like"/>
    <property type="match status" value="1"/>
</dbReference>
<evidence type="ECO:0000259" key="8">
    <source>
        <dbReference type="PROSITE" id="PS51175"/>
    </source>
</evidence>
<dbReference type="InterPro" id="IPR008979">
    <property type="entry name" value="Galactose-bd-like_sf"/>
</dbReference>
<dbReference type="RefSeq" id="WP_013019157.1">
    <property type="nucleotide sequence ID" value="NC_013947.1"/>
</dbReference>
<dbReference type="EMBL" id="CP001778">
    <property type="protein sequence ID" value="ADD43586.1"/>
    <property type="molecule type" value="Genomic_DNA"/>
</dbReference>
<dbReference type="KEGG" id="sna:Snas_3932"/>